<dbReference type="InterPro" id="IPR011009">
    <property type="entry name" value="Kinase-like_dom_sf"/>
</dbReference>
<comment type="caution">
    <text evidence="2">The sequence shown here is derived from an EMBL/GenBank/DDBJ whole genome shotgun (WGS) entry which is preliminary data.</text>
</comment>
<dbReference type="SUPFAM" id="SSF56112">
    <property type="entry name" value="Protein kinase-like (PK-like)"/>
    <property type="match status" value="1"/>
</dbReference>
<dbReference type="OrthoDB" id="3806873at2"/>
<keyword evidence="3" id="KW-1185">Reference proteome</keyword>
<dbReference type="CDD" id="cd05154">
    <property type="entry name" value="ACAD10_11_N-like"/>
    <property type="match status" value="1"/>
</dbReference>
<protein>
    <submittedName>
        <fullName evidence="2">Phosphotransferase family protein</fullName>
    </submittedName>
</protein>
<dbReference type="EMBL" id="SDWJ01000001">
    <property type="protein sequence ID" value="MVZ97142.1"/>
    <property type="molecule type" value="Genomic_DNA"/>
</dbReference>
<gene>
    <name evidence="2" type="ORF">EUU23_05420</name>
</gene>
<dbReference type="GO" id="GO:0016740">
    <property type="term" value="F:transferase activity"/>
    <property type="evidence" value="ECO:0007669"/>
    <property type="project" value="UniProtKB-KW"/>
</dbReference>
<name>A0A6I4LUV3_9SPHN</name>
<sequence length="442" mass="48741">MTEIFAAKLLRFVRRKLGGNGSIDELSRLSGGANMESWSFDYAGQGYVLRRAPSAELMVGRVYGHDVEAAVVRAAFAAGVKAPEIVAEIVSGDDLGTGYLMRRVDAEVNPTRILADPPPTLLADFARELALIHNVSRDALPNLPVTTGESLLAELKARFLAFGGDRPVMAFALRWLDDQCPVAVNPVLLHGDFRMGNIMANARGLAVVLDWELAHLGDRHQDLAFGCINSWRFGHIDRPAFGLGQLDVFWAEYETASGVAVDPNRFRWWLVYATLWWGICCLQMADIWRNGLDTGLERAVIGRRTSETEVDLLLLLELDAPAAERGSVMIPSTTAVRRTGEPSAFEMLEAIAGWIENEVKPMAQGRDRFMASVALNALGMLQRESQHQTTLYDKTLSDDLLAGRKSLATPGLLAQLKQQSLQKLRVDQPKYSALAKAIELWI</sequence>
<accession>A0A6I4LUV3</accession>
<dbReference type="RefSeq" id="WP_160353047.1">
    <property type="nucleotide sequence ID" value="NZ_SDWJ01000001.1"/>
</dbReference>
<reference evidence="2 3" key="1">
    <citation type="submission" date="2019-01" db="EMBL/GenBank/DDBJ databases">
        <title>Sphingorhabdus lacus sp.nov., isolated from an oligotrophic freshwater lake.</title>
        <authorList>
            <person name="Park M."/>
        </authorList>
    </citation>
    <scope>NUCLEOTIDE SEQUENCE [LARGE SCALE GENOMIC DNA]</scope>
    <source>
        <strain evidence="2 3">IMCC26285</strain>
    </source>
</reference>
<dbReference type="AlphaFoldDB" id="A0A6I4LUV3"/>
<dbReference type="Proteomes" id="UP000471147">
    <property type="component" value="Unassembled WGS sequence"/>
</dbReference>
<dbReference type="InterPro" id="IPR041726">
    <property type="entry name" value="ACAD10_11_N"/>
</dbReference>
<evidence type="ECO:0000313" key="3">
    <source>
        <dbReference type="Proteomes" id="UP000471147"/>
    </source>
</evidence>
<dbReference type="Pfam" id="PF01636">
    <property type="entry name" value="APH"/>
    <property type="match status" value="1"/>
</dbReference>
<proteinExistence type="predicted"/>
<evidence type="ECO:0000313" key="2">
    <source>
        <dbReference type="EMBL" id="MVZ97142.1"/>
    </source>
</evidence>
<keyword evidence="2" id="KW-0808">Transferase</keyword>
<dbReference type="Gene3D" id="3.90.1200.10">
    <property type="match status" value="1"/>
</dbReference>
<organism evidence="2 3">
    <name type="scientific">Sphingorhabdus profundilacus</name>
    <dbReference type="NCBI Taxonomy" id="2509718"/>
    <lineage>
        <taxon>Bacteria</taxon>
        <taxon>Pseudomonadati</taxon>
        <taxon>Pseudomonadota</taxon>
        <taxon>Alphaproteobacteria</taxon>
        <taxon>Sphingomonadales</taxon>
        <taxon>Sphingomonadaceae</taxon>
        <taxon>Sphingorhabdus</taxon>
    </lineage>
</organism>
<evidence type="ECO:0000259" key="1">
    <source>
        <dbReference type="Pfam" id="PF01636"/>
    </source>
</evidence>
<dbReference type="InterPro" id="IPR002575">
    <property type="entry name" value="Aminoglycoside_PTrfase"/>
</dbReference>
<feature type="domain" description="Aminoglycoside phosphotransferase" evidence="1">
    <location>
        <begin position="26"/>
        <end position="246"/>
    </location>
</feature>
<dbReference type="Gene3D" id="3.30.200.20">
    <property type="entry name" value="Phosphorylase Kinase, domain 1"/>
    <property type="match status" value="1"/>
</dbReference>